<evidence type="ECO:0000313" key="2">
    <source>
        <dbReference type="EMBL" id="EJK48329.1"/>
    </source>
</evidence>
<gene>
    <name evidence="2" type="ORF">THAOC_32888</name>
</gene>
<comment type="caution">
    <text evidence="2">The sequence shown here is derived from an EMBL/GenBank/DDBJ whole genome shotgun (WGS) entry which is preliminary data.</text>
</comment>
<feature type="region of interest" description="Disordered" evidence="1">
    <location>
        <begin position="1"/>
        <end position="109"/>
    </location>
</feature>
<feature type="compositionally biased region" description="Low complexity" evidence="1">
    <location>
        <begin position="92"/>
        <end position="108"/>
    </location>
</feature>
<proteinExistence type="predicted"/>
<sequence length="155" mass="15668">MSSNPPHWPGPAYPPGLGFGTSAPKTPKPPAAHPTHPPVSDNAKAPAAHNNAAMMASSGEPSRGTAPDPAITAPIVHVGDARASAPTAVSKSQASARPSGSESSGSRPLNSAAAPLVAIKCSVIESGLGVIIAVNPMLNVFSLFLPFDRLCRERP</sequence>
<protein>
    <submittedName>
        <fullName evidence="2">Uncharacterized protein</fullName>
    </submittedName>
</protein>
<name>K0R881_THAOC</name>
<reference evidence="2 3" key="1">
    <citation type="journal article" date="2012" name="Genome Biol.">
        <title>Genome and low-iron response of an oceanic diatom adapted to chronic iron limitation.</title>
        <authorList>
            <person name="Lommer M."/>
            <person name="Specht M."/>
            <person name="Roy A.S."/>
            <person name="Kraemer L."/>
            <person name="Andreson R."/>
            <person name="Gutowska M.A."/>
            <person name="Wolf J."/>
            <person name="Bergner S.V."/>
            <person name="Schilhabel M.B."/>
            <person name="Klostermeier U.C."/>
            <person name="Beiko R.G."/>
            <person name="Rosenstiel P."/>
            <person name="Hippler M."/>
            <person name="Laroche J."/>
        </authorList>
    </citation>
    <scope>NUCLEOTIDE SEQUENCE [LARGE SCALE GENOMIC DNA]</scope>
    <source>
        <strain evidence="2 3">CCMP1005</strain>
    </source>
</reference>
<evidence type="ECO:0000313" key="3">
    <source>
        <dbReference type="Proteomes" id="UP000266841"/>
    </source>
</evidence>
<dbReference type="Proteomes" id="UP000266841">
    <property type="component" value="Unassembled WGS sequence"/>
</dbReference>
<feature type="compositionally biased region" description="Pro residues" evidence="1">
    <location>
        <begin position="1"/>
        <end position="14"/>
    </location>
</feature>
<feature type="compositionally biased region" description="Pro residues" evidence="1">
    <location>
        <begin position="26"/>
        <end position="37"/>
    </location>
</feature>
<organism evidence="2 3">
    <name type="scientific">Thalassiosira oceanica</name>
    <name type="common">Marine diatom</name>
    <dbReference type="NCBI Taxonomy" id="159749"/>
    <lineage>
        <taxon>Eukaryota</taxon>
        <taxon>Sar</taxon>
        <taxon>Stramenopiles</taxon>
        <taxon>Ochrophyta</taxon>
        <taxon>Bacillariophyta</taxon>
        <taxon>Coscinodiscophyceae</taxon>
        <taxon>Thalassiosirophycidae</taxon>
        <taxon>Thalassiosirales</taxon>
        <taxon>Thalassiosiraceae</taxon>
        <taxon>Thalassiosira</taxon>
    </lineage>
</organism>
<evidence type="ECO:0000256" key="1">
    <source>
        <dbReference type="SAM" id="MobiDB-lite"/>
    </source>
</evidence>
<dbReference type="EMBL" id="AGNL01045981">
    <property type="protein sequence ID" value="EJK48329.1"/>
    <property type="molecule type" value="Genomic_DNA"/>
</dbReference>
<feature type="compositionally biased region" description="Low complexity" evidence="1">
    <location>
        <begin position="42"/>
        <end position="56"/>
    </location>
</feature>
<accession>K0R881</accession>
<keyword evidence="3" id="KW-1185">Reference proteome</keyword>
<dbReference type="AlphaFoldDB" id="K0R881"/>